<comment type="caution">
    <text evidence="1">The sequence shown here is derived from an EMBL/GenBank/DDBJ whole genome shotgun (WGS) entry which is preliminary data.</text>
</comment>
<organism evidence="1 2">
    <name type="scientific">Diphasiastrum complanatum</name>
    <name type="common">Issler's clubmoss</name>
    <name type="synonym">Lycopodium complanatum</name>
    <dbReference type="NCBI Taxonomy" id="34168"/>
    <lineage>
        <taxon>Eukaryota</taxon>
        <taxon>Viridiplantae</taxon>
        <taxon>Streptophyta</taxon>
        <taxon>Embryophyta</taxon>
        <taxon>Tracheophyta</taxon>
        <taxon>Lycopodiopsida</taxon>
        <taxon>Lycopodiales</taxon>
        <taxon>Lycopodiaceae</taxon>
        <taxon>Lycopodioideae</taxon>
        <taxon>Diphasiastrum</taxon>
    </lineage>
</organism>
<proteinExistence type="predicted"/>
<accession>A0ACC2BAT8</accession>
<evidence type="ECO:0000313" key="1">
    <source>
        <dbReference type="EMBL" id="KAJ7526875.1"/>
    </source>
</evidence>
<sequence>MKASLKHKLAKLVRVLNFVSALESCWYFSVTFKISANALLNKKPSHNQQLKAPAGWTQWNLGPLLSKANCLFLLIKEVSSLQMNKVCLILLKPLNEAMIYPSFKRQHLQVILGDLASLP</sequence>
<reference evidence="2" key="1">
    <citation type="journal article" date="2024" name="Proc. Natl. Acad. Sci. U.S.A.">
        <title>Extraordinary preservation of gene collinearity over three hundred million years revealed in homosporous lycophytes.</title>
        <authorList>
            <person name="Li C."/>
            <person name="Wickell D."/>
            <person name="Kuo L.Y."/>
            <person name="Chen X."/>
            <person name="Nie B."/>
            <person name="Liao X."/>
            <person name="Peng D."/>
            <person name="Ji J."/>
            <person name="Jenkins J."/>
            <person name="Williams M."/>
            <person name="Shu S."/>
            <person name="Plott C."/>
            <person name="Barry K."/>
            <person name="Rajasekar S."/>
            <person name="Grimwood J."/>
            <person name="Han X."/>
            <person name="Sun S."/>
            <person name="Hou Z."/>
            <person name="He W."/>
            <person name="Dai G."/>
            <person name="Sun C."/>
            <person name="Schmutz J."/>
            <person name="Leebens-Mack J.H."/>
            <person name="Li F.W."/>
            <person name="Wang L."/>
        </authorList>
    </citation>
    <scope>NUCLEOTIDE SEQUENCE [LARGE SCALE GENOMIC DNA]</scope>
    <source>
        <strain evidence="2">cv. PW_Plant_1</strain>
    </source>
</reference>
<name>A0ACC2BAT8_DIPCM</name>
<gene>
    <name evidence="1" type="ORF">O6H91_16G026600</name>
</gene>
<keyword evidence="2" id="KW-1185">Reference proteome</keyword>
<dbReference type="Proteomes" id="UP001162992">
    <property type="component" value="Chromosome 16"/>
</dbReference>
<protein>
    <submittedName>
        <fullName evidence="1">Uncharacterized protein</fullName>
    </submittedName>
</protein>
<evidence type="ECO:0000313" key="2">
    <source>
        <dbReference type="Proteomes" id="UP001162992"/>
    </source>
</evidence>
<dbReference type="EMBL" id="CM055107">
    <property type="protein sequence ID" value="KAJ7526875.1"/>
    <property type="molecule type" value="Genomic_DNA"/>
</dbReference>